<evidence type="ECO:0000256" key="2">
    <source>
        <dbReference type="SAM" id="MobiDB-lite"/>
    </source>
</evidence>
<feature type="transmembrane region" description="Helical" evidence="3">
    <location>
        <begin position="1020"/>
        <end position="1040"/>
    </location>
</feature>
<keyword evidence="3" id="KW-1133">Transmembrane helix</keyword>
<keyword evidence="3" id="KW-0472">Membrane</keyword>
<feature type="transmembrane region" description="Helical" evidence="3">
    <location>
        <begin position="986"/>
        <end position="1008"/>
    </location>
</feature>
<dbReference type="Pfam" id="PF13347">
    <property type="entry name" value="MFS_2"/>
    <property type="match status" value="1"/>
</dbReference>
<comment type="similarity">
    <text evidence="1">Belongs to the major facilitator superfamily.</text>
</comment>
<dbReference type="InterPro" id="IPR039672">
    <property type="entry name" value="MFS_2"/>
</dbReference>
<dbReference type="WBParaSite" id="maker-uti_cns_0003402-snap-gene-0.3-mRNA-1">
    <property type="protein sequence ID" value="maker-uti_cns_0003402-snap-gene-0.3-mRNA-1"/>
    <property type="gene ID" value="maker-uti_cns_0003402-snap-gene-0.3"/>
</dbReference>
<feature type="region of interest" description="Disordered" evidence="2">
    <location>
        <begin position="82"/>
        <end position="108"/>
    </location>
</feature>
<feature type="transmembrane region" description="Helical" evidence="3">
    <location>
        <begin position="814"/>
        <end position="833"/>
    </location>
</feature>
<feature type="region of interest" description="Disordered" evidence="2">
    <location>
        <begin position="1750"/>
        <end position="1772"/>
    </location>
</feature>
<dbReference type="Gene3D" id="1.20.1250.20">
    <property type="entry name" value="MFS general substrate transporter like domains"/>
    <property type="match status" value="1"/>
</dbReference>
<feature type="transmembrane region" description="Helical" evidence="3">
    <location>
        <begin position="295"/>
        <end position="313"/>
    </location>
</feature>
<dbReference type="InterPro" id="IPR036259">
    <property type="entry name" value="MFS_trans_sf"/>
</dbReference>
<feature type="compositionally biased region" description="Basic and acidic residues" evidence="2">
    <location>
        <begin position="1763"/>
        <end position="1772"/>
    </location>
</feature>
<dbReference type="PANTHER" id="PTHR11328">
    <property type="entry name" value="MAJOR FACILITATOR SUPERFAMILY DOMAIN-CONTAINING PROTEIN"/>
    <property type="match status" value="1"/>
</dbReference>
<dbReference type="SUPFAM" id="SSF103473">
    <property type="entry name" value="MFS general substrate transporter"/>
    <property type="match status" value="1"/>
</dbReference>
<evidence type="ECO:0000256" key="3">
    <source>
        <dbReference type="SAM" id="Phobius"/>
    </source>
</evidence>
<dbReference type="GO" id="GO:0008643">
    <property type="term" value="P:carbohydrate transport"/>
    <property type="evidence" value="ECO:0007669"/>
    <property type="project" value="InterPro"/>
</dbReference>
<feature type="transmembrane region" description="Helical" evidence="3">
    <location>
        <begin position="1077"/>
        <end position="1098"/>
    </location>
</feature>
<name>A0A1I8GW55_9PLAT</name>
<feature type="transmembrane region" description="Helical" evidence="3">
    <location>
        <begin position="1119"/>
        <end position="1142"/>
    </location>
</feature>
<reference evidence="5" key="1">
    <citation type="submission" date="2016-11" db="UniProtKB">
        <authorList>
            <consortium name="WormBaseParasite"/>
        </authorList>
    </citation>
    <scope>IDENTIFICATION</scope>
</reference>
<dbReference type="GO" id="GO:0005886">
    <property type="term" value="C:plasma membrane"/>
    <property type="evidence" value="ECO:0007669"/>
    <property type="project" value="TreeGrafter"/>
</dbReference>
<feature type="transmembrane region" description="Helical" evidence="3">
    <location>
        <begin position="854"/>
        <end position="874"/>
    </location>
</feature>
<feature type="region of interest" description="Disordered" evidence="2">
    <location>
        <begin position="1367"/>
        <end position="1387"/>
    </location>
</feature>
<evidence type="ECO:0000313" key="5">
    <source>
        <dbReference type="WBParaSite" id="maker-uti_cns_0003402-snap-gene-0.3-mRNA-1"/>
    </source>
</evidence>
<organism evidence="4 5">
    <name type="scientific">Macrostomum lignano</name>
    <dbReference type="NCBI Taxonomy" id="282301"/>
    <lineage>
        <taxon>Eukaryota</taxon>
        <taxon>Metazoa</taxon>
        <taxon>Spiralia</taxon>
        <taxon>Lophotrochozoa</taxon>
        <taxon>Platyhelminthes</taxon>
        <taxon>Rhabditophora</taxon>
        <taxon>Macrostomorpha</taxon>
        <taxon>Macrostomida</taxon>
        <taxon>Macrostomidae</taxon>
        <taxon>Macrostomum</taxon>
    </lineage>
</organism>
<accession>A0A1I8GW55</accession>
<protein>
    <submittedName>
        <fullName evidence="5">Apple domain-containing protein</fullName>
    </submittedName>
</protein>
<dbReference type="GO" id="GO:0015293">
    <property type="term" value="F:symporter activity"/>
    <property type="evidence" value="ECO:0007669"/>
    <property type="project" value="InterPro"/>
</dbReference>
<feature type="transmembrane region" description="Helical" evidence="3">
    <location>
        <begin position="913"/>
        <end position="933"/>
    </location>
</feature>
<feature type="transmembrane region" description="Helical" evidence="3">
    <location>
        <begin position="1162"/>
        <end position="1184"/>
    </location>
</feature>
<evidence type="ECO:0000256" key="1">
    <source>
        <dbReference type="ARBA" id="ARBA00008335"/>
    </source>
</evidence>
<sequence>QLVPGSEHLGFDLRVSESGTIGLIDFHDDIAWLQTALVGHAVAETWPPTLCTNTGRSKSVPPCSAKPHALSLVYLRSDTMLEEEGEEPNTTTEKTPNPWPKPEPTLKREPCRIDRSTEYRLNSIGTALQCNTEALGVEAAYLIRSDSLYLTALDSDDFRQKFAVDVTPQDYCGWAGTKIWTGAGWWSSGRPLDKPICTVPAAPGRIETCRVPGSRPPAWRLVTLPPYSPFLNPVENAHACLKAAKSQLAQPQLQEELDTPPDGHSLREWRILVLQRVAEDATRENWLKMMKPDEAYLVLLLLPLMPVLLLGAVTDPAVNKTLKFHQSPACPPASVVTSMKLQGVKARQTCAVECSLRSNCAVYNFVSSSSECQMGSTADLIGSWTPNESSPCTSQLNPRLPGILTFRANLLAFLDFRVGQDNLIGGTQFKVSQSSPGVVYSSSQGAVFPTLDSTGASNYIELDKQGSETIATLLGRDKIFTVYARISRQAGTTPQSVYTLTDCNTYAEKRGGLSVESSRAVVYNSLTSPDEVKAKQSAQTFTSTYGETSIDTSIGAVFKTNEFTSAFVNGVASEVEALTVSNVPTFKGAPECIRLGFSPEANKGLVGRYICFAIVKAELTAAEFAELDALSVIETVLLYNAETWTLTDSLELRVDDAAFKIGYTSESPKMRHSISYHPANCRATLDPLICSDQSVISPDDAAVADASSDGGSGPALSTGRRVLYGLAAPPSAMLPNVRLPAGGGQADPWSGAHHNIHRPFWDAVSDPIVGYLVSRTRTRFGKCRPWVLGSAPFCGLAFFLFFNTPSWQSLYARFAYYFIVYLGFCTFLTMYHIPYTSMTMLISNRPADRDAATTLRMIFEMLGTLCGVMTFTFITQHGQDGCQLASIGNLSLAAGDPEPPPVPADGSPEVARYRLGGTIIATVVCACGLVGFFGTREVSAAAVESPSVTLTSPPIERHRQQTVAACCYGMLSAFKRCLRHRSYRQLMLTFMLSSLAIQTVQNSLALYTIYSLQMKPHLKFAIAIVMSMAILATPLVFLAIKRVGKKRVFYVGLFLILPVCLSATFCPAEDRFVPLYYVTMLVAGCFVSVNMLLPWVMLPDVIDDYTAATGRSSDQDSATFYSLYVFFNKFAVGISTACLQLALHLTGYRQSEACSQSAAVAMALRCIIGPLPMLLVAAAFLALFRYPITPEYRAQLDRRLAEARLNGAACGTEMNTATAIDTRWMQILKLPFPLEEVRCRDLKVCSDHFVEEAYSCPSAMQHEPGSRLKWNALPHLQLMCNRQLSRSYCAHLESSLGRWDTRACARPLGCLEEANLADGQDQSSQGLNPQHSAAKAAAHIEDGLGSIGEVAGALNFVHQQLEEANLADGQDQSSQGLNPQHSAAKAAAHIEDGLGSIGEFASLSGQQSARFHRVTKSTRTEELNSACHQAAVSEAPVAEQLREPQSCAVLPSMALSQVAYVEYSELCWQESGHSGCTTGCARLGSETRNYRFESAPFDAKNCVDKGKRIFETQTQSMYMHDAKAFHRRLEHKVRREQRLGMRAHDLVGSSDRDLGYSGNVADLLLLFLGVGGLAGHMAAAATEMGLLPATSSICMAFSAMCVAAFWMAMLSSRLEQNRDMKSVVEMPFKLVSRALVIFRKALPMSRRFEWLTEQTSLRVRGTASWRQAMYRQALAIVSLARPRHCFESYTCGWKGDSSTGRPVSGSTPYDSRPVLAILVVSSVLSSKGFSAEPTRDMSLLLPSLANVRHSEPTSITRSPTTRPHWEQTRSPQ</sequence>
<feature type="compositionally biased region" description="Low complexity" evidence="2">
    <location>
        <begin position="1752"/>
        <end position="1762"/>
    </location>
</feature>
<dbReference type="Proteomes" id="UP000095280">
    <property type="component" value="Unplaced"/>
</dbReference>
<evidence type="ECO:0000313" key="4">
    <source>
        <dbReference type="Proteomes" id="UP000095280"/>
    </source>
</evidence>
<keyword evidence="4" id="KW-1185">Reference proteome</keyword>
<feature type="transmembrane region" description="Helical" evidence="3">
    <location>
        <begin position="1560"/>
        <end position="1580"/>
    </location>
</feature>
<feature type="compositionally biased region" description="Polar residues" evidence="2">
    <location>
        <begin position="1370"/>
        <end position="1381"/>
    </location>
</feature>
<feature type="transmembrane region" description="Helical" evidence="3">
    <location>
        <begin position="1047"/>
        <end position="1065"/>
    </location>
</feature>
<proteinExistence type="inferred from homology"/>
<dbReference type="PANTHER" id="PTHR11328:SF24">
    <property type="entry name" value="MAJOR FACILITATOR SUPERFAMILY (MFS) PROFILE DOMAIN-CONTAINING PROTEIN"/>
    <property type="match status" value="1"/>
</dbReference>
<feature type="transmembrane region" description="Helical" evidence="3">
    <location>
        <begin position="785"/>
        <end position="802"/>
    </location>
</feature>
<keyword evidence="3" id="KW-0812">Transmembrane</keyword>
<dbReference type="CDD" id="cd17332">
    <property type="entry name" value="MFS_MelB_like"/>
    <property type="match status" value="1"/>
</dbReference>
<feature type="transmembrane region" description="Helical" evidence="3">
    <location>
        <begin position="1586"/>
        <end position="1610"/>
    </location>
</feature>